<name>A0AA39KBC3_ARMTA</name>
<proteinExistence type="predicted"/>
<dbReference type="EMBL" id="JAUEPS010000019">
    <property type="protein sequence ID" value="KAK0458017.1"/>
    <property type="molecule type" value="Genomic_DNA"/>
</dbReference>
<accession>A0AA39KBC3</accession>
<evidence type="ECO:0000313" key="2">
    <source>
        <dbReference type="Proteomes" id="UP001175211"/>
    </source>
</evidence>
<dbReference type="Proteomes" id="UP001175211">
    <property type="component" value="Unassembled WGS sequence"/>
</dbReference>
<gene>
    <name evidence="1" type="ORF">EV420DRAFT_1643364</name>
</gene>
<dbReference type="GeneID" id="85361045"/>
<evidence type="ECO:0000313" key="1">
    <source>
        <dbReference type="EMBL" id="KAK0458017.1"/>
    </source>
</evidence>
<sequence length="319" mass="35947">MVERPTHFLSIPLSQAHPILRARVADLLPAPDSKYAARRSSMHPPYSSLTPETLPIALNLLHCPTLLPIIDPPPTITLDTLDVLRRESCLFAHVLWVGPSISSRAFVQPINEIFRDEGFITDTRLLKLHMTLMNNFEDDVYGKLYPGGYGSKEGRDDASDYLRHPLSPYSRGGRVTMRLRFKPVPPSQLLSSRTALQLSYPHEVLSKPLATAMRQAQIMTPSMLDDNIVLVVMVLVRCRLYLEYSTLVLDLPWVVTENKSWIRAGFDSLAYQLFPRGTSLNWVMHAVYENNSKKVKSEITAAPGLVLTWARSQGKITTI</sequence>
<dbReference type="AlphaFoldDB" id="A0AA39KBC3"/>
<keyword evidence="2" id="KW-1185">Reference proteome</keyword>
<dbReference type="Gene3D" id="3.90.1140.10">
    <property type="entry name" value="Cyclic phosphodiesterase"/>
    <property type="match status" value="1"/>
</dbReference>
<comment type="caution">
    <text evidence="1">The sequence shown here is derived from an EMBL/GenBank/DDBJ whole genome shotgun (WGS) entry which is preliminary data.</text>
</comment>
<organism evidence="1 2">
    <name type="scientific">Armillaria tabescens</name>
    <name type="common">Ringless honey mushroom</name>
    <name type="synonym">Agaricus tabescens</name>
    <dbReference type="NCBI Taxonomy" id="1929756"/>
    <lineage>
        <taxon>Eukaryota</taxon>
        <taxon>Fungi</taxon>
        <taxon>Dikarya</taxon>
        <taxon>Basidiomycota</taxon>
        <taxon>Agaricomycotina</taxon>
        <taxon>Agaricomycetes</taxon>
        <taxon>Agaricomycetidae</taxon>
        <taxon>Agaricales</taxon>
        <taxon>Marasmiineae</taxon>
        <taxon>Physalacriaceae</taxon>
        <taxon>Desarmillaria</taxon>
    </lineage>
</organism>
<dbReference type="RefSeq" id="XP_060330309.1">
    <property type="nucleotide sequence ID" value="XM_060477497.1"/>
</dbReference>
<protein>
    <submittedName>
        <fullName evidence="1">Uncharacterized protein</fullName>
    </submittedName>
</protein>
<reference evidence="1" key="1">
    <citation type="submission" date="2023-06" db="EMBL/GenBank/DDBJ databases">
        <authorList>
            <consortium name="Lawrence Berkeley National Laboratory"/>
            <person name="Ahrendt S."/>
            <person name="Sahu N."/>
            <person name="Indic B."/>
            <person name="Wong-Bajracharya J."/>
            <person name="Merenyi Z."/>
            <person name="Ke H.-M."/>
            <person name="Monk M."/>
            <person name="Kocsube S."/>
            <person name="Drula E."/>
            <person name="Lipzen A."/>
            <person name="Balint B."/>
            <person name="Henrissat B."/>
            <person name="Andreopoulos B."/>
            <person name="Martin F.M."/>
            <person name="Harder C.B."/>
            <person name="Rigling D."/>
            <person name="Ford K.L."/>
            <person name="Foster G.D."/>
            <person name="Pangilinan J."/>
            <person name="Papanicolaou A."/>
            <person name="Barry K."/>
            <person name="LaButti K."/>
            <person name="Viragh M."/>
            <person name="Koriabine M."/>
            <person name="Yan M."/>
            <person name="Riley R."/>
            <person name="Champramary S."/>
            <person name="Plett K.L."/>
            <person name="Tsai I.J."/>
            <person name="Slot J."/>
            <person name="Sipos G."/>
            <person name="Plett J."/>
            <person name="Nagy L.G."/>
            <person name="Grigoriev I.V."/>
        </authorList>
    </citation>
    <scope>NUCLEOTIDE SEQUENCE</scope>
    <source>
        <strain evidence="1">CCBAS 213</strain>
    </source>
</reference>